<evidence type="ECO:0000256" key="2">
    <source>
        <dbReference type="ARBA" id="ARBA00010152"/>
    </source>
</evidence>
<keyword evidence="4" id="KW-0689">Ribosomal protein</keyword>
<evidence type="ECO:0000256" key="6">
    <source>
        <dbReference type="ARBA" id="ARBA00023274"/>
    </source>
</evidence>
<dbReference type="GO" id="GO:0006412">
    <property type="term" value="P:translation"/>
    <property type="evidence" value="ECO:0007669"/>
    <property type="project" value="TreeGrafter"/>
</dbReference>
<accession>A0A4Z1NGG0</accession>
<evidence type="ECO:0000256" key="5">
    <source>
        <dbReference type="ARBA" id="ARBA00023128"/>
    </source>
</evidence>
<comment type="similarity">
    <text evidence="2">Belongs to the mitochondrion-specific ribosomal protein mL41 family.</text>
</comment>
<dbReference type="PANTHER" id="PTHR21338">
    <property type="entry name" value="MITOCHONDRIAL RIBOSOMAL PROTEIN L41"/>
    <property type="match status" value="1"/>
</dbReference>
<evidence type="ECO:0000256" key="1">
    <source>
        <dbReference type="ARBA" id="ARBA00004173"/>
    </source>
</evidence>
<dbReference type="AlphaFoldDB" id="A0A4Z1NGG0"/>
<keyword evidence="6" id="KW-0687">Ribonucleoprotein</keyword>
<dbReference type="PANTHER" id="PTHR21338:SF0">
    <property type="entry name" value="LARGE RIBOSOMAL SUBUNIT PROTEIN ML41"/>
    <property type="match status" value="1"/>
</dbReference>
<dbReference type="EMBL" id="SNSC02000022">
    <property type="protein sequence ID" value="TID14543.1"/>
    <property type="molecule type" value="Genomic_DNA"/>
</dbReference>
<keyword evidence="5" id="KW-0496">Mitochondrion</keyword>
<sequence length="116" mass="13310">MFQPTTPLGRALRRLALTTKQGPKDYYKGTGSGSMGRHTKGGGYIIHYQKVRTYVPPNYKIKRLDLLTPFVSARIPRPSRERLIDATTGEVIKDPKIEGRLFLKRWKMMTKRESST</sequence>
<keyword evidence="3" id="KW-0809">Transit peptide</keyword>
<dbReference type="InterPro" id="IPR019189">
    <property type="entry name" value="Ribosomal_mL41"/>
</dbReference>
<comment type="caution">
    <text evidence="7">The sequence shown here is derived from an EMBL/GenBank/DDBJ whole genome shotgun (WGS) entry which is preliminary data.</text>
</comment>
<evidence type="ECO:0000256" key="4">
    <source>
        <dbReference type="ARBA" id="ARBA00022980"/>
    </source>
</evidence>
<evidence type="ECO:0000313" key="8">
    <source>
        <dbReference type="Proteomes" id="UP000298493"/>
    </source>
</evidence>
<evidence type="ECO:0000256" key="3">
    <source>
        <dbReference type="ARBA" id="ARBA00022946"/>
    </source>
</evidence>
<gene>
    <name evidence="7" type="ORF">E6O75_ATG08689</name>
</gene>
<dbReference type="Proteomes" id="UP000298493">
    <property type="component" value="Unassembled WGS sequence"/>
</dbReference>
<keyword evidence="8" id="KW-1185">Reference proteome</keyword>
<dbReference type="GO" id="GO:0003735">
    <property type="term" value="F:structural constituent of ribosome"/>
    <property type="evidence" value="ECO:0007669"/>
    <property type="project" value="InterPro"/>
</dbReference>
<name>A0A4Z1NGG0_9PEZI</name>
<protein>
    <submittedName>
        <fullName evidence="7">Uncharacterized protein</fullName>
    </submittedName>
</protein>
<dbReference type="STRING" id="86259.A0A4Z1NGG0"/>
<evidence type="ECO:0000313" key="7">
    <source>
        <dbReference type="EMBL" id="TID14543.1"/>
    </source>
</evidence>
<dbReference type="GO" id="GO:0005762">
    <property type="term" value="C:mitochondrial large ribosomal subunit"/>
    <property type="evidence" value="ECO:0007669"/>
    <property type="project" value="InterPro"/>
</dbReference>
<dbReference type="Pfam" id="PF09809">
    <property type="entry name" value="MRP-L27"/>
    <property type="match status" value="1"/>
</dbReference>
<comment type="subcellular location">
    <subcellularLocation>
        <location evidence="1">Mitochondrion</location>
    </subcellularLocation>
</comment>
<proteinExistence type="inferred from homology"/>
<organism evidence="7 8">
    <name type="scientific">Venturia nashicola</name>
    <dbReference type="NCBI Taxonomy" id="86259"/>
    <lineage>
        <taxon>Eukaryota</taxon>
        <taxon>Fungi</taxon>
        <taxon>Dikarya</taxon>
        <taxon>Ascomycota</taxon>
        <taxon>Pezizomycotina</taxon>
        <taxon>Dothideomycetes</taxon>
        <taxon>Pleosporomycetidae</taxon>
        <taxon>Venturiales</taxon>
        <taxon>Venturiaceae</taxon>
        <taxon>Venturia</taxon>
    </lineage>
</organism>
<reference evidence="7 8" key="1">
    <citation type="submission" date="2019-04" db="EMBL/GenBank/DDBJ databases">
        <title>High contiguity whole genome sequence and gene annotation resource for two Venturia nashicola isolates.</title>
        <authorList>
            <person name="Prokchorchik M."/>
            <person name="Won K."/>
            <person name="Lee Y."/>
            <person name="Choi E.D."/>
            <person name="Segonzac C."/>
            <person name="Sohn K.H."/>
        </authorList>
    </citation>
    <scope>NUCLEOTIDE SEQUENCE [LARGE SCALE GENOMIC DNA]</scope>
    <source>
        <strain evidence="7 8">PRI2</strain>
    </source>
</reference>